<name>A0A2S9K9P9_9BURK</name>
<keyword evidence="3" id="KW-1185">Reference proteome</keyword>
<comment type="caution">
    <text evidence="2">The sequence shown here is derived from an EMBL/GenBank/DDBJ whole genome shotgun (WGS) entry which is preliminary data.</text>
</comment>
<dbReference type="AlphaFoldDB" id="A0A2S9K9P9"/>
<protein>
    <recommendedName>
        <fullName evidence="1">GerMN domain-containing protein</fullName>
    </recommendedName>
</protein>
<sequence length="221" mass="24351">MPCCPGRPTATCCSSRTEPRKMAATGRMMLWDQTRWRLPAVFWLLVLWLALLPDSRAAQSAAAGVPVRLYFPNERLNPDHSDCSAVFPIERQLAQAQRAAPAQAALRQLLAGPTADERAAGYHSLFSPASADLLKRLRISGGTAYVDLADFRARLPGSSSSCGAAEFRAQIDQTLRQFSGISRVRYAIDGDPRLFHDWMGEPCGQANGYCNPRPFRVRTGR</sequence>
<dbReference type="InterPro" id="IPR019606">
    <property type="entry name" value="GerMN"/>
</dbReference>
<dbReference type="OrthoDB" id="9255860at2"/>
<evidence type="ECO:0000313" key="3">
    <source>
        <dbReference type="Proteomes" id="UP000238589"/>
    </source>
</evidence>
<evidence type="ECO:0000259" key="1">
    <source>
        <dbReference type="Pfam" id="PF10646"/>
    </source>
</evidence>
<accession>A0A2S9K9P9</accession>
<dbReference type="EMBL" id="PVLQ01000001">
    <property type="protein sequence ID" value="PRD67189.1"/>
    <property type="molecule type" value="Genomic_DNA"/>
</dbReference>
<proteinExistence type="predicted"/>
<evidence type="ECO:0000313" key="2">
    <source>
        <dbReference type="EMBL" id="PRD67189.1"/>
    </source>
</evidence>
<reference evidence="2 3" key="1">
    <citation type="submission" date="2018-03" db="EMBL/GenBank/DDBJ databases">
        <title>Comparative genomics illustrates the genes involved in a hyperalkaliphilic mechanisms of Serpentinomonas isolated from highly-alkaline calcium-rich serpentinized springs.</title>
        <authorList>
            <person name="Suzuki S."/>
            <person name="Ishii S."/>
            <person name="Walworth N."/>
            <person name="Bird L."/>
            <person name="Kuenen J.G."/>
            <person name="Nealson K.H."/>
        </authorList>
    </citation>
    <scope>NUCLEOTIDE SEQUENCE [LARGE SCALE GENOMIC DNA]</scope>
    <source>
        <strain evidence="2 3">P1</strain>
    </source>
</reference>
<feature type="domain" description="GerMN" evidence="1">
    <location>
        <begin position="69"/>
        <end position="192"/>
    </location>
</feature>
<organism evidence="2 3">
    <name type="scientific">Malikia granosa</name>
    <dbReference type="NCBI Taxonomy" id="263067"/>
    <lineage>
        <taxon>Bacteria</taxon>
        <taxon>Pseudomonadati</taxon>
        <taxon>Pseudomonadota</taxon>
        <taxon>Betaproteobacteria</taxon>
        <taxon>Burkholderiales</taxon>
        <taxon>Comamonadaceae</taxon>
        <taxon>Malikia</taxon>
    </lineage>
</organism>
<gene>
    <name evidence="2" type="ORF">C6P64_00020</name>
</gene>
<dbReference type="Proteomes" id="UP000238589">
    <property type="component" value="Unassembled WGS sequence"/>
</dbReference>
<dbReference type="Pfam" id="PF10646">
    <property type="entry name" value="Germane"/>
    <property type="match status" value="1"/>
</dbReference>